<feature type="domain" description="LpxI N-terminal" evidence="2">
    <location>
        <begin position="11"/>
        <end position="137"/>
    </location>
</feature>
<dbReference type="PANTHER" id="PTHR39962">
    <property type="entry name" value="BLL4848 PROTEIN"/>
    <property type="match status" value="1"/>
</dbReference>
<dbReference type="InterPro" id="IPR053174">
    <property type="entry name" value="LpxI"/>
</dbReference>
<proteinExistence type="predicted"/>
<dbReference type="RefSeq" id="WP_245924451.1">
    <property type="nucleotide sequence ID" value="NZ_OUNR01000017.1"/>
</dbReference>
<evidence type="ECO:0000259" key="2">
    <source>
        <dbReference type="Pfam" id="PF17930"/>
    </source>
</evidence>
<organism evidence="3 4">
    <name type="scientific">Nitrospira lenta</name>
    <dbReference type="NCBI Taxonomy" id="1436998"/>
    <lineage>
        <taxon>Bacteria</taxon>
        <taxon>Pseudomonadati</taxon>
        <taxon>Nitrospirota</taxon>
        <taxon>Nitrospiria</taxon>
        <taxon>Nitrospirales</taxon>
        <taxon>Nitrospiraceae</taxon>
        <taxon>Nitrospira</taxon>
    </lineage>
</organism>
<dbReference type="InterPro" id="IPR010415">
    <property type="entry name" value="LpxI_C"/>
</dbReference>
<sequence length="282" mass="30985">MTASIPNEDKRIGLIAGNGRFPIIFADNAKKLGYFVSAVAHVGEAEPELEQHVDSIHWVKIGQLNKLINAFKSDNVKRVVMLGGVKKTHVFTTVRPDLRALALFARVALWKDDDILREIAAEIEREGITICESTFGLEGILVEEGTLASREPSKKEWENIRYGWEMAYEMGRLDIGQCVVIKDKVVVAVEAVEGTDGAIKRGGELAKDGAIVVKRCKPQQDLRFDLPAIGPRTIEVMASVNATVLAVEAGRTVMLDRELLLEKARQAGIAVIGIKHLEPIKA</sequence>
<dbReference type="InterPro" id="IPR041255">
    <property type="entry name" value="LpxI_N"/>
</dbReference>
<dbReference type="Pfam" id="PF06230">
    <property type="entry name" value="LpxI_C"/>
    <property type="match status" value="1"/>
</dbReference>
<dbReference type="EMBL" id="OUNR01000017">
    <property type="protein sequence ID" value="SPP65654.1"/>
    <property type="molecule type" value="Genomic_DNA"/>
</dbReference>
<gene>
    <name evidence="3" type="ORF">NITLEN_40127</name>
</gene>
<dbReference type="Gene3D" id="3.40.50.20">
    <property type="match status" value="1"/>
</dbReference>
<dbReference type="Pfam" id="PF17930">
    <property type="entry name" value="LpxI_N"/>
    <property type="match status" value="1"/>
</dbReference>
<dbReference type="AlphaFoldDB" id="A0A330L9X1"/>
<evidence type="ECO:0000313" key="3">
    <source>
        <dbReference type="EMBL" id="SPP65654.1"/>
    </source>
</evidence>
<evidence type="ECO:0000259" key="1">
    <source>
        <dbReference type="Pfam" id="PF06230"/>
    </source>
</evidence>
<evidence type="ECO:0000313" key="4">
    <source>
        <dbReference type="Proteomes" id="UP000248168"/>
    </source>
</evidence>
<accession>A0A330L9X1</accession>
<name>A0A330L9X1_9BACT</name>
<dbReference type="InterPro" id="IPR043167">
    <property type="entry name" value="LpxI_C_sf"/>
</dbReference>
<dbReference type="InParanoid" id="A0A330L9X1"/>
<feature type="domain" description="LpxI C-terminal" evidence="1">
    <location>
        <begin position="144"/>
        <end position="272"/>
    </location>
</feature>
<reference evidence="4" key="1">
    <citation type="submission" date="2018-04" db="EMBL/GenBank/DDBJ databases">
        <authorList>
            <person name="Lucker S."/>
            <person name="Sakoula D."/>
        </authorList>
    </citation>
    <scope>NUCLEOTIDE SEQUENCE [LARGE SCALE GENOMIC DNA]</scope>
</reference>
<protein>
    <recommendedName>
        <fullName evidence="5">LpxI family protein</fullName>
    </recommendedName>
</protein>
<keyword evidence="4" id="KW-1185">Reference proteome</keyword>
<dbReference type="Gene3D" id="3.40.140.80">
    <property type="match status" value="1"/>
</dbReference>
<evidence type="ECO:0008006" key="5">
    <source>
        <dbReference type="Google" id="ProtNLM"/>
    </source>
</evidence>
<dbReference type="PANTHER" id="PTHR39962:SF1">
    <property type="entry name" value="LPXI FAMILY PROTEIN"/>
    <property type="match status" value="1"/>
</dbReference>
<dbReference type="Proteomes" id="UP000248168">
    <property type="component" value="Unassembled WGS sequence"/>
</dbReference>